<dbReference type="InterPro" id="IPR011707">
    <property type="entry name" value="Cu-oxidase-like_N"/>
</dbReference>
<dbReference type="Pfam" id="PF07731">
    <property type="entry name" value="Cu-oxidase_2"/>
    <property type="match status" value="1"/>
</dbReference>
<evidence type="ECO:0000256" key="3">
    <source>
        <dbReference type="ARBA" id="ARBA00023002"/>
    </source>
</evidence>
<dbReference type="Pfam" id="PF07732">
    <property type="entry name" value="Cu-oxidase_3"/>
    <property type="match status" value="1"/>
</dbReference>
<dbReference type="CDD" id="cd13854">
    <property type="entry name" value="CuRO_1_MaLCC_like"/>
    <property type="match status" value="1"/>
</dbReference>
<evidence type="ECO:0000313" key="11">
    <source>
        <dbReference type="Proteomes" id="UP000606974"/>
    </source>
</evidence>
<dbReference type="CDD" id="cd13901">
    <property type="entry name" value="CuRO_3_MaLCC_like"/>
    <property type="match status" value="1"/>
</dbReference>
<dbReference type="InterPro" id="IPR001117">
    <property type="entry name" value="Cu-oxidase_2nd"/>
</dbReference>
<dbReference type="FunFam" id="2.60.40.420:FF:000045">
    <property type="entry name" value="Laccase 2"/>
    <property type="match status" value="1"/>
</dbReference>
<comment type="caution">
    <text evidence="10">The sequence shown here is derived from an EMBL/GenBank/DDBJ whole genome shotgun (WGS) entry which is preliminary data.</text>
</comment>
<feature type="domain" description="Plastocyanin-like" evidence="7">
    <location>
        <begin position="245"/>
        <end position="376"/>
    </location>
</feature>
<evidence type="ECO:0000313" key="10">
    <source>
        <dbReference type="EMBL" id="KAF7510231.1"/>
    </source>
</evidence>
<keyword evidence="4" id="KW-0186">Copper</keyword>
<dbReference type="AlphaFoldDB" id="A0A8H7ANJ5"/>
<comment type="similarity">
    <text evidence="1">Belongs to the multicopper oxidase family.</text>
</comment>
<dbReference type="SUPFAM" id="SSF49503">
    <property type="entry name" value="Cupredoxins"/>
    <property type="match status" value="3"/>
</dbReference>
<feature type="compositionally biased region" description="Pro residues" evidence="5">
    <location>
        <begin position="42"/>
        <end position="55"/>
    </location>
</feature>
<dbReference type="Proteomes" id="UP000606974">
    <property type="component" value="Unassembled WGS sequence"/>
</dbReference>
<evidence type="ECO:0000259" key="8">
    <source>
        <dbReference type="Pfam" id="PF07731"/>
    </source>
</evidence>
<dbReference type="PANTHER" id="PTHR11709">
    <property type="entry name" value="MULTI-COPPER OXIDASE"/>
    <property type="match status" value="1"/>
</dbReference>
<keyword evidence="3" id="KW-0560">Oxidoreductase</keyword>
<dbReference type="PROSITE" id="PS00080">
    <property type="entry name" value="MULTICOPPER_OXIDASE2"/>
    <property type="match status" value="1"/>
</dbReference>
<dbReference type="EMBL" id="JAACFV010000032">
    <property type="protein sequence ID" value="KAF7510231.1"/>
    <property type="molecule type" value="Genomic_DNA"/>
</dbReference>
<evidence type="ECO:0000256" key="6">
    <source>
        <dbReference type="SAM" id="SignalP"/>
    </source>
</evidence>
<protein>
    <recommendedName>
        <fullName evidence="12">Laccase-2</fullName>
    </recommendedName>
</protein>
<dbReference type="CDD" id="cd13880">
    <property type="entry name" value="CuRO_2_MaLCC_like"/>
    <property type="match status" value="1"/>
</dbReference>
<feature type="domain" description="Plastocyanin-like" evidence="9">
    <location>
        <begin position="131"/>
        <end position="234"/>
    </location>
</feature>
<dbReference type="InterPro" id="IPR011706">
    <property type="entry name" value="Cu-oxidase_C"/>
</dbReference>
<dbReference type="GO" id="GO:0016491">
    <property type="term" value="F:oxidoreductase activity"/>
    <property type="evidence" value="ECO:0007669"/>
    <property type="project" value="UniProtKB-KW"/>
</dbReference>
<evidence type="ECO:0000256" key="5">
    <source>
        <dbReference type="SAM" id="MobiDB-lite"/>
    </source>
</evidence>
<keyword evidence="11" id="KW-1185">Reference proteome</keyword>
<proteinExistence type="inferred from homology"/>
<keyword evidence="2" id="KW-0479">Metal-binding</keyword>
<reference evidence="10" key="1">
    <citation type="submission" date="2020-02" db="EMBL/GenBank/DDBJ databases">
        <authorList>
            <person name="Palmer J.M."/>
        </authorList>
    </citation>
    <scope>NUCLEOTIDE SEQUENCE</scope>
    <source>
        <strain evidence="10">EPUS1.4</strain>
        <tissue evidence="10">Thallus</tissue>
    </source>
</reference>
<feature type="signal peptide" evidence="6">
    <location>
        <begin position="1"/>
        <end position="20"/>
    </location>
</feature>
<dbReference type="Gene3D" id="2.60.40.420">
    <property type="entry name" value="Cupredoxins - blue copper proteins"/>
    <property type="match status" value="3"/>
</dbReference>
<dbReference type="OrthoDB" id="2121828at2759"/>
<feature type="chain" id="PRO_5034462861" description="Laccase-2" evidence="6">
    <location>
        <begin position="21"/>
        <end position="663"/>
    </location>
</feature>
<accession>A0A8H7ANJ5</accession>
<dbReference type="PANTHER" id="PTHR11709:SF71">
    <property type="entry name" value="OXIDOREDUCTASE TPCJ"/>
    <property type="match status" value="1"/>
</dbReference>
<dbReference type="InterPro" id="IPR033138">
    <property type="entry name" value="Cu_oxidase_CS"/>
</dbReference>
<feature type="domain" description="Plastocyanin-like" evidence="8">
    <location>
        <begin position="495"/>
        <end position="615"/>
    </location>
</feature>
<evidence type="ECO:0000256" key="2">
    <source>
        <dbReference type="ARBA" id="ARBA00022723"/>
    </source>
</evidence>
<dbReference type="InterPro" id="IPR045087">
    <property type="entry name" value="Cu-oxidase_fam"/>
</dbReference>
<evidence type="ECO:0008006" key="12">
    <source>
        <dbReference type="Google" id="ProtNLM"/>
    </source>
</evidence>
<evidence type="ECO:0000259" key="9">
    <source>
        <dbReference type="Pfam" id="PF07732"/>
    </source>
</evidence>
<gene>
    <name evidence="10" type="ORF">GJ744_006927</name>
</gene>
<dbReference type="InterPro" id="IPR002355">
    <property type="entry name" value="Cu_oxidase_Cu_BS"/>
</dbReference>
<organism evidence="10 11">
    <name type="scientific">Endocarpon pusillum</name>
    <dbReference type="NCBI Taxonomy" id="364733"/>
    <lineage>
        <taxon>Eukaryota</taxon>
        <taxon>Fungi</taxon>
        <taxon>Dikarya</taxon>
        <taxon>Ascomycota</taxon>
        <taxon>Pezizomycotina</taxon>
        <taxon>Eurotiomycetes</taxon>
        <taxon>Chaetothyriomycetidae</taxon>
        <taxon>Verrucariales</taxon>
        <taxon>Verrucariaceae</taxon>
        <taxon>Endocarpon</taxon>
    </lineage>
</organism>
<dbReference type="GO" id="GO:0005507">
    <property type="term" value="F:copper ion binding"/>
    <property type="evidence" value="ECO:0007669"/>
    <property type="project" value="InterPro"/>
</dbReference>
<evidence type="ECO:0000259" key="7">
    <source>
        <dbReference type="Pfam" id="PF00394"/>
    </source>
</evidence>
<dbReference type="InterPro" id="IPR008972">
    <property type="entry name" value="Cupredoxin"/>
</dbReference>
<dbReference type="Pfam" id="PF00394">
    <property type="entry name" value="Cu-oxidase"/>
    <property type="match status" value="1"/>
</dbReference>
<dbReference type="FunFam" id="2.60.40.420:FF:000021">
    <property type="entry name" value="Extracellular dihydrogeodin oxidase/laccase"/>
    <property type="match status" value="1"/>
</dbReference>
<feature type="region of interest" description="Disordered" evidence="5">
    <location>
        <begin position="38"/>
        <end position="59"/>
    </location>
</feature>
<evidence type="ECO:0000256" key="1">
    <source>
        <dbReference type="ARBA" id="ARBA00010609"/>
    </source>
</evidence>
<dbReference type="PROSITE" id="PS00079">
    <property type="entry name" value="MULTICOPPER_OXIDASE1"/>
    <property type="match status" value="1"/>
</dbReference>
<keyword evidence="6" id="KW-0732">Signal</keyword>
<name>A0A8H7ANJ5_9EURO</name>
<evidence type="ECO:0000256" key="4">
    <source>
        <dbReference type="ARBA" id="ARBA00023008"/>
    </source>
</evidence>
<sequence>MKLFQSCWVALLELFDSLTSGPFGDSAALQQPIFTPHHHNEAPPPILKPPIFRPPNRPEDRSASIKCDYTAMGNGWRPCSTADDRGCWLSGPGGQEFNITTNYETAVPIGVLRKYYLEASSLEIDADGVVNPYGKVFNKTYPGPWIQACWGDELEITVKNDLPFNGTTIHWHGVRQLGTLDMDGVNGVTQCPIAPGESYTYRFRAMQYGTTWYHSHYSLQYSDGLLGPLTIFGPSSANYDEAKDPILMTDWNHRSGFQDFQKELDGTGPPKMTSILLNGLGSYAGAGRDGLKYNTTFERGKRYLLRLINTSVDTTFIFAIDNHNITVMSSDFVPIKPYVTNHVVVGIGQRYHVVVEANPFDSKGNPETQRGEYWIRTIPADGCSTFQPGGIPDERQGIVYYEKGSKTCPTTTRATDIPLDCRDEPFPSLVPVLPWTVKKVERQEISDLFEVGIQNTTTFPGFPLPTDHFARWAIGKQPLWINFSDPTILNLGNTTFKDNYVVIPQDVPQDAWIYLIITSTDVDAPDPSRNFVTAAHPIHLHGHDFALLQQSNELWNGSNFNPKYDNPPRRDVVLLPAKGFIVIAFRADNPGAWLLHCHIVWHASSGLALQILERQEAADHIFTPEKLGRVNQGCRTWRDWFGEEKNFWNPTGGSQAFQEDSGI</sequence>